<feature type="region of interest" description="Disordered" evidence="1">
    <location>
        <begin position="1"/>
        <end position="31"/>
    </location>
</feature>
<accession>A0A8J5Z8C4</accession>
<name>A0A8J5Z8C4_9ROSI</name>
<sequence>MDQNSGHLFGQPRRHRPTAARPPNTAADDEQKWAFNPVLKPLLKAKPSTSYKKRRKRTLSSFSNPITTTEKALQRRFLGGSGEVSEAWVSCGWRARCLSTNGEANGGSGGCNRD</sequence>
<organism evidence="2 3">
    <name type="scientific">Gossypium anomalum</name>
    <dbReference type="NCBI Taxonomy" id="47600"/>
    <lineage>
        <taxon>Eukaryota</taxon>
        <taxon>Viridiplantae</taxon>
        <taxon>Streptophyta</taxon>
        <taxon>Embryophyta</taxon>
        <taxon>Tracheophyta</taxon>
        <taxon>Spermatophyta</taxon>
        <taxon>Magnoliopsida</taxon>
        <taxon>eudicotyledons</taxon>
        <taxon>Gunneridae</taxon>
        <taxon>Pentapetalae</taxon>
        <taxon>rosids</taxon>
        <taxon>malvids</taxon>
        <taxon>Malvales</taxon>
        <taxon>Malvaceae</taxon>
        <taxon>Malvoideae</taxon>
        <taxon>Gossypium</taxon>
    </lineage>
</organism>
<evidence type="ECO:0000313" key="2">
    <source>
        <dbReference type="EMBL" id="KAG8490360.1"/>
    </source>
</evidence>
<dbReference type="AlphaFoldDB" id="A0A8J5Z8C4"/>
<reference evidence="2 3" key="1">
    <citation type="journal article" date="2021" name="bioRxiv">
        <title>The Gossypium anomalum genome as a resource for cotton improvement and evolutionary analysis of hybrid incompatibility.</title>
        <authorList>
            <person name="Grover C.E."/>
            <person name="Yuan D."/>
            <person name="Arick M.A."/>
            <person name="Miller E.R."/>
            <person name="Hu G."/>
            <person name="Peterson D.G."/>
            <person name="Wendel J.F."/>
            <person name="Udall J.A."/>
        </authorList>
    </citation>
    <scope>NUCLEOTIDE SEQUENCE [LARGE SCALE GENOMIC DNA]</scope>
    <source>
        <strain evidence="2">JFW-Udall</strain>
        <tissue evidence="2">Leaf</tissue>
    </source>
</reference>
<protein>
    <submittedName>
        <fullName evidence="2">Uncharacterized protein</fullName>
    </submittedName>
</protein>
<gene>
    <name evidence="2" type="ORF">CXB51_015432</name>
</gene>
<dbReference type="Proteomes" id="UP000701853">
    <property type="component" value="Chromosome 6"/>
</dbReference>
<comment type="caution">
    <text evidence="2">The sequence shown here is derived from an EMBL/GenBank/DDBJ whole genome shotgun (WGS) entry which is preliminary data.</text>
</comment>
<dbReference type="EMBL" id="JAHUZN010000006">
    <property type="protein sequence ID" value="KAG8490360.1"/>
    <property type="molecule type" value="Genomic_DNA"/>
</dbReference>
<evidence type="ECO:0000313" key="3">
    <source>
        <dbReference type="Proteomes" id="UP000701853"/>
    </source>
</evidence>
<evidence type="ECO:0000256" key="1">
    <source>
        <dbReference type="SAM" id="MobiDB-lite"/>
    </source>
</evidence>
<keyword evidence="3" id="KW-1185">Reference proteome</keyword>
<proteinExistence type="predicted"/>